<comment type="caution">
    <text evidence="3">The sequence shown here is derived from an EMBL/GenBank/DDBJ whole genome shotgun (WGS) entry which is preliminary data.</text>
</comment>
<feature type="signal peptide" evidence="2">
    <location>
        <begin position="1"/>
        <end position="25"/>
    </location>
</feature>
<dbReference type="Pfam" id="PF01674">
    <property type="entry name" value="Lipase_2"/>
    <property type="match status" value="1"/>
</dbReference>
<reference evidence="3 4" key="1">
    <citation type="submission" date="2019-04" db="EMBL/GenBank/DDBJ databases">
        <title>Rhodococcus oryzae sp. nov., a novel actinomycete isolated from rhizosphere soil of rice (Oryza sativa L.).</title>
        <authorList>
            <person name="Li C."/>
        </authorList>
    </citation>
    <scope>NUCLEOTIDE SEQUENCE [LARGE SCALE GENOMIC DNA]</scope>
    <source>
        <strain evidence="3 4">NEAU-CX67</strain>
    </source>
</reference>
<dbReference type="Gene3D" id="3.40.50.1820">
    <property type="entry name" value="alpha/beta hydrolase"/>
    <property type="match status" value="1"/>
</dbReference>
<dbReference type="PANTHER" id="PTHR32015:SF1">
    <property type="entry name" value="LIPASE"/>
    <property type="match status" value="1"/>
</dbReference>
<dbReference type="RefSeq" id="WP_136909999.1">
    <property type="nucleotide sequence ID" value="NZ_SUMD01000005.1"/>
</dbReference>
<sequence>MLRATVLACSLVALVMSFGTGAAGADPLPEKFESSAGSSNELTNPGGSLPGSNDFGCKPTTDHPRPVVLVHGTAGGQQITWGAYVPMLKNAGFCVFALTYGAIAGPWPISSIGAMKPIEDSAQQLGGFIDRILSATGASTVDIVGHSQGTLVPAYYAKVLGGQSKITNYVSLAPLWLGTKVGGGDGLPELFERWGLPDSAFPICQACGQFVAGSKVVNRVNADGTPYLKGITYTNIGTRYDEQVVPYTQGMLPGLPGYDVTNIVIQDGCEQDSSDHVELTDTKRAAYMVLNALDPANPREVPCG</sequence>
<feature type="chain" id="PRO_5045306077" evidence="2">
    <location>
        <begin position="26"/>
        <end position="304"/>
    </location>
</feature>
<protein>
    <submittedName>
        <fullName evidence="3">Lipase</fullName>
    </submittedName>
</protein>
<feature type="region of interest" description="Disordered" evidence="1">
    <location>
        <begin position="29"/>
        <end position="57"/>
    </location>
</feature>
<evidence type="ECO:0000256" key="1">
    <source>
        <dbReference type="SAM" id="MobiDB-lite"/>
    </source>
</evidence>
<dbReference type="InterPro" id="IPR029058">
    <property type="entry name" value="AB_hydrolase_fold"/>
</dbReference>
<proteinExistence type="predicted"/>
<dbReference type="SUPFAM" id="SSF53474">
    <property type="entry name" value="alpha/beta-Hydrolases"/>
    <property type="match status" value="1"/>
</dbReference>
<evidence type="ECO:0000313" key="3">
    <source>
        <dbReference type="EMBL" id="TJZ77754.1"/>
    </source>
</evidence>
<feature type="compositionally biased region" description="Polar residues" evidence="1">
    <location>
        <begin position="35"/>
        <end position="46"/>
    </location>
</feature>
<keyword evidence="4" id="KW-1185">Reference proteome</keyword>
<dbReference type="Proteomes" id="UP000305109">
    <property type="component" value="Unassembled WGS sequence"/>
</dbReference>
<organism evidence="3 4">
    <name type="scientific">Rhodococcus oryzae</name>
    <dbReference type="NCBI Taxonomy" id="2571143"/>
    <lineage>
        <taxon>Bacteria</taxon>
        <taxon>Bacillati</taxon>
        <taxon>Actinomycetota</taxon>
        <taxon>Actinomycetes</taxon>
        <taxon>Mycobacteriales</taxon>
        <taxon>Nocardiaceae</taxon>
        <taxon>Rhodococcus</taxon>
    </lineage>
</organism>
<dbReference type="InterPro" id="IPR002918">
    <property type="entry name" value="Lipase_EstA/Esterase_EstB"/>
</dbReference>
<keyword evidence="2" id="KW-0732">Signal</keyword>
<dbReference type="PANTHER" id="PTHR32015">
    <property type="entry name" value="FASTING INDUCED LIPASE"/>
    <property type="match status" value="1"/>
</dbReference>
<evidence type="ECO:0000313" key="4">
    <source>
        <dbReference type="Proteomes" id="UP000305109"/>
    </source>
</evidence>
<dbReference type="EMBL" id="SUMD01000005">
    <property type="protein sequence ID" value="TJZ77754.1"/>
    <property type="molecule type" value="Genomic_DNA"/>
</dbReference>
<gene>
    <name evidence="3" type="ORF">FCG67_11775</name>
</gene>
<accession>A0ABY2RJA3</accession>
<name>A0ABY2RJA3_9NOCA</name>
<evidence type="ECO:0000256" key="2">
    <source>
        <dbReference type="SAM" id="SignalP"/>
    </source>
</evidence>